<evidence type="ECO:0000313" key="2">
    <source>
        <dbReference type="EMBL" id="QBM27592.1"/>
    </source>
</evidence>
<dbReference type="Proteomes" id="UP000293912">
    <property type="component" value="Chromosome"/>
</dbReference>
<keyword evidence="1" id="KW-0812">Transmembrane</keyword>
<keyword evidence="3" id="KW-1185">Reference proteome</keyword>
<organism evidence="2 3">
    <name type="scientific">Hydrogenophaga pseudoflava</name>
    <name type="common">Pseudomonas carboxydoflava</name>
    <dbReference type="NCBI Taxonomy" id="47421"/>
    <lineage>
        <taxon>Bacteria</taxon>
        <taxon>Pseudomonadati</taxon>
        <taxon>Pseudomonadota</taxon>
        <taxon>Betaproteobacteria</taxon>
        <taxon>Burkholderiales</taxon>
        <taxon>Comamonadaceae</taxon>
        <taxon>Hydrogenophaga</taxon>
    </lineage>
</organism>
<protein>
    <submittedName>
        <fullName evidence="2">Ankyrin repeats (3 copies)</fullName>
    </submittedName>
</protein>
<feature type="transmembrane region" description="Helical" evidence="1">
    <location>
        <begin position="151"/>
        <end position="176"/>
    </location>
</feature>
<feature type="transmembrane region" description="Helical" evidence="1">
    <location>
        <begin position="116"/>
        <end position="139"/>
    </location>
</feature>
<name>A0A4P6WUR4_HYDPS</name>
<keyword evidence="1" id="KW-1133">Transmembrane helix</keyword>
<proteinExistence type="predicted"/>
<dbReference type="EMBL" id="CP037867">
    <property type="protein sequence ID" value="QBM27592.1"/>
    <property type="molecule type" value="Genomic_DNA"/>
</dbReference>
<dbReference type="RefSeq" id="WP_165961667.1">
    <property type="nucleotide sequence ID" value="NZ_CP037867.1"/>
</dbReference>
<keyword evidence="1" id="KW-0472">Membrane</keyword>
<dbReference type="SUPFAM" id="SSF48403">
    <property type="entry name" value="Ankyrin repeat"/>
    <property type="match status" value="1"/>
</dbReference>
<feature type="transmembrane region" description="Helical" evidence="1">
    <location>
        <begin position="188"/>
        <end position="206"/>
    </location>
</feature>
<sequence length="208" mass="21868">MSGGDWKEMFNAGCTGDLALVEHHVKSGVDVNYAHPEFLSTPLVAAILAGQEAVALYLLDHGANPALPSEFDAATPLQAAQQMGLVAVEEKLYAMGVPRPPAGAAVAAEARPSGTLALAAAAVYGALFVALVVGVVYGLRMHCESFGCMGLGVYWFAWSVVYAVSGLIGLWARSLTRSAAVAASPVRWAVRLHQLMGLALLVLWWFST</sequence>
<dbReference type="InterPro" id="IPR036770">
    <property type="entry name" value="Ankyrin_rpt-contain_sf"/>
</dbReference>
<dbReference type="Gene3D" id="1.25.40.20">
    <property type="entry name" value="Ankyrin repeat-containing domain"/>
    <property type="match status" value="1"/>
</dbReference>
<evidence type="ECO:0000313" key="3">
    <source>
        <dbReference type="Proteomes" id="UP000293912"/>
    </source>
</evidence>
<reference evidence="2 3" key="1">
    <citation type="submission" date="2019-03" db="EMBL/GenBank/DDBJ databases">
        <authorList>
            <person name="Sebastian G."/>
            <person name="Baumann P."/>
            <person name="Ruckert C."/>
            <person name="Kalinowski J."/>
            <person name="Nebel B."/>
            <person name="Takors R."/>
            <person name="Blombach B."/>
        </authorList>
    </citation>
    <scope>NUCLEOTIDE SEQUENCE [LARGE SCALE GENOMIC DNA]</scope>
    <source>
        <strain evidence="2 3">DSM 1084</strain>
    </source>
</reference>
<dbReference type="AlphaFoldDB" id="A0A4P6WUR4"/>
<gene>
    <name evidence="2" type="ORF">HPF_07850</name>
</gene>
<dbReference type="KEGG" id="hpse:HPF_07850"/>
<accession>A0A4P6WUR4</accession>
<evidence type="ECO:0000256" key="1">
    <source>
        <dbReference type="SAM" id="Phobius"/>
    </source>
</evidence>